<feature type="signal peptide" evidence="2">
    <location>
        <begin position="1"/>
        <end position="18"/>
    </location>
</feature>
<keyword evidence="1" id="KW-1133">Transmembrane helix</keyword>
<dbReference type="RefSeq" id="WP_158221937.1">
    <property type="nucleotide sequence ID" value="NZ_BMKN01000001.1"/>
</dbReference>
<evidence type="ECO:0000313" key="4">
    <source>
        <dbReference type="Proteomes" id="UP000606730"/>
    </source>
</evidence>
<sequence length="56" mass="5692">MKRIVLAIATFAATPVFAHTDGGFHAHATDYTALAIGLSLISLAAVGAAIAAKVRK</sequence>
<name>A0A917EGJ4_9RHOB</name>
<reference evidence="3" key="2">
    <citation type="submission" date="2020-09" db="EMBL/GenBank/DDBJ databases">
        <authorList>
            <person name="Sun Q."/>
            <person name="Zhou Y."/>
        </authorList>
    </citation>
    <scope>NUCLEOTIDE SEQUENCE</scope>
    <source>
        <strain evidence="3">CGMCC 1.16012</strain>
    </source>
</reference>
<dbReference type="Proteomes" id="UP000606730">
    <property type="component" value="Unassembled WGS sequence"/>
</dbReference>
<keyword evidence="1" id="KW-0812">Transmembrane</keyword>
<comment type="caution">
    <text evidence="3">The sequence shown here is derived from an EMBL/GenBank/DDBJ whole genome shotgun (WGS) entry which is preliminary data.</text>
</comment>
<accession>A0A917EGJ4</accession>
<evidence type="ECO:0000256" key="1">
    <source>
        <dbReference type="SAM" id="Phobius"/>
    </source>
</evidence>
<gene>
    <name evidence="3" type="ORF">GCM10011517_01120</name>
</gene>
<feature type="chain" id="PRO_5037805960" evidence="2">
    <location>
        <begin position="19"/>
        <end position="56"/>
    </location>
</feature>
<reference evidence="3" key="1">
    <citation type="journal article" date="2014" name="Int. J. Syst. Evol. Microbiol.">
        <title>Complete genome sequence of Corynebacterium casei LMG S-19264T (=DSM 44701T), isolated from a smear-ripened cheese.</title>
        <authorList>
            <consortium name="US DOE Joint Genome Institute (JGI-PGF)"/>
            <person name="Walter F."/>
            <person name="Albersmeier A."/>
            <person name="Kalinowski J."/>
            <person name="Ruckert C."/>
        </authorList>
    </citation>
    <scope>NUCLEOTIDE SEQUENCE</scope>
    <source>
        <strain evidence="3">CGMCC 1.16012</strain>
    </source>
</reference>
<organism evidence="3 4">
    <name type="scientific">Actibacterium pelagium</name>
    <dbReference type="NCBI Taxonomy" id="2029103"/>
    <lineage>
        <taxon>Bacteria</taxon>
        <taxon>Pseudomonadati</taxon>
        <taxon>Pseudomonadota</taxon>
        <taxon>Alphaproteobacteria</taxon>
        <taxon>Rhodobacterales</taxon>
        <taxon>Roseobacteraceae</taxon>
        <taxon>Actibacterium</taxon>
    </lineage>
</organism>
<keyword evidence="2" id="KW-0732">Signal</keyword>
<evidence type="ECO:0000313" key="3">
    <source>
        <dbReference type="EMBL" id="GGE37173.1"/>
    </source>
</evidence>
<keyword evidence="4" id="KW-1185">Reference proteome</keyword>
<feature type="transmembrane region" description="Helical" evidence="1">
    <location>
        <begin position="34"/>
        <end position="52"/>
    </location>
</feature>
<protein>
    <submittedName>
        <fullName evidence="3">Uncharacterized protein</fullName>
    </submittedName>
</protein>
<keyword evidence="1" id="KW-0472">Membrane</keyword>
<dbReference type="AlphaFoldDB" id="A0A917EGJ4"/>
<evidence type="ECO:0000256" key="2">
    <source>
        <dbReference type="SAM" id="SignalP"/>
    </source>
</evidence>
<dbReference type="EMBL" id="BMKN01000001">
    <property type="protein sequence ID" value="GGE37173.1"/>
    <property type="molecule type" value="Genomic_DNA"/>
</dbReference>
<proteinExistence type="predicted"/>